<comment type="caution">
    <text evidence="1">The sequence shown here is derived from an EMBL/GenBank/DDBJ whole genome shotgun (WGS) entry which is preliminary data.</text>
</comment>
<reference evidence="1" key="1">
    <citation type="journal article" date="2012" name="PLoS ONE">
        <title>Gene sets for utilization of primary and secondary nutrition supplies in the distal gut of endangered iberian lynx.</title>
        <authorList>
            <person name="Alcaide M."/>
            <person name="Messina E."/>
            <person name="Richter M."/>
            <person name="Bargiela R."/>
            <person name="Peplies J."/>
            <person name="Huws S.A."/>
            <person name="Newbold C.J."/>
            <person name="Golyshin P.N."/>
            <person name="Simon M.A."/>
            <person name="Lopez G."/>
            <person name="Yakimov M.M."/>
            <person name="Ferrer M."/>
        </authorList>
    </citation>
    <scope>NUCLEOTIDE SEQUENCE</scope>
</reference>
<dbReference type="AlphaFoldDB" id="J9FQ53"/>
<sequence length="36" mass="4096">MPSITKPMTNKPNCIKISITFSSILLQQKKRDYAAK</sequence>
<dbReference type="EMBL" id="AMCI01005196">
    <property type="protein sequence ID" value="EJW96598.1"/>
    <property type="molecule type" value="Genomic_DNA"/>
</dbReference>
<gene>
    <name evidence="1" type="ORF">EVA_15295</name>
</gene>
<organism evidence="1">
    <name type="scientific">gut metagenome</name>
    <dbReference type="NCBI Taxonomy" id="749906"/>
    <lineage>
        <taxon>unclassified sequences</taxon>
        <taxon>metagenomes</taxon>
        <taxon>organismal metagenomes</taxon>
    </lineage>
</organism>
<evidence type="ECO:0000313" key="1">
    <source>
        <dbReference type="EMBL" id="EJW96598.1"/>
    </source>
</evidence>
<accession>J9FQ53</accession>
<name>J9FQ53_9ZZZZ</name>
<proteinExistence type="predicted"/>
<protein>
    <submittedName>
        <fullName evidence="1">Uncharacterized protein</fullName>
    </submittedName>
</protein>